<accession>A0ABT1IF77</accession>
<dbReference type="Proteomes" id="UP001205185">
    <property type="component" value="Unassembled WGS sequence"/>
</dbReference>
<sequence length="127" mass="14150">MAEVGEMRLRYHFCAAQIDFVVGGVSFIHEYLPLIDFALQMRWLVTRLPLGEETTVDFTENAEIIRFTVEGDLVRVHASWGELAASAPLVEMVEALDVFLPKAYATLVAEVPGLEDNPTVQQIMATP</sequence>
<gene>
    <name evidence="1" type="ORF">LV75_003813</name>
</gene>
<reference evidence="1 2" key="1">
    <citation type="submission" date="2022-06" db="EMBL/GenBank/DDBJ databases">
        <title>Genomic Encyclopedia of Archaeal and Bacterial Type Strains, Phase II (KMG-II): from individual species to whole genera.</title>
        <authorList>
            <person name="Goeker M."/>
        </authorList>
    </citation>
    <scope>NUCLEOTIDE SEQUENCE [LARGE SCALE GENOMIC DNA]</scope>
    <source>
        <strain evidence="1 2">DSM 44255</strain>
    </source>
</reference>
<keyword evidence="2" id="KW-1185">Reference proteome</keyword>
<proteinExistence type="predicted"/>
<dbReference type="EMBL" id="JAMTCO010000009">
    <property type="protein sequence ID" value="MCP2271299.1"/>
    <property type="molecule type" value="Genomic_DNA"/>
</dbReference>
<organism evidence="1 2">
    <name type="scientific">Actinokineospora diospyrosa</name>
    <dbReference type="NCBI Taxonomy" id="103728"/>
    <lineage>
        <taxon>Bacteria</taxon>
        <taxon>Bacillati</taxon>
        <taxon>Actinomycetota</taxon>
        <taxon>Actinomycetes</taxon>
        <taxon>Pseudonocardiales</taxon>
        <taxon>Pseudonocardiaceae</taxon>
        <taxon>Actinokineospora</taxon>
    </lineage>
</organism>
<dbReference type="RefSeq" id="WP_253888250.1">
    <property type="nucleotide sequence ID" value="NZ_BAAAVB010000027.1"/>
</dbReference>
<name>A0ABT1IF77_9PSEU</name>
<evidence type="ECO:0000313" key="2">
    <source>
        <dbReference type="Proteomes" id="UP001205185"/>
    </source>
</evidence>
<comment type="caution">
    <text evidence="1">The sequence shown here is derived from an EMBL/GenBank/DDBJ whole genome shotgun (WGS) entry which is preliminary data.</text>
</comment>
<evidence type="ECO:0000313" key="1">
    <source>
        <dbReference type="EMBL" id="MCP2271299.1"/>
    </source>
</evidence>
<protein>
    <submittedName>
        <fullName evidence="1">Uncharacterized protein</fullName>
    </submittedName>
</protein>